<reference evidence="12" key="5">
    <citation type="journal article" date="2015" name="Proteomics">
        <title>N-terminome analysis of the human mitochondrial proteome.</title>
        <authorList>
            <person name="Vaca Jacome A.S."/>
            <person name="Rabilloud T."/>
            <person name="Schaeffer-Reiss C."/>
            <person name="Rompais M."/>
            <person name="Ayoub D."/>
            <person name="Lane L."/>
            <person name="Bairoch A."/>
            <person name="Van Dorsselaer A."/>
            <person name="Carapito C."/>
        </authorList>
    </citation>
    <scope>IDENTIFICATION BY MASS SPECTROMETRY [LARGE SCALE ANALYSIS]</scope>
</reference>
<dbReference type="FunFam" id="3.40.50.1820:FF:000484">
    <property type="entry name" value="Dipeptidyl peptidase 2"/>
    <property type="match status" value="1"/>
</dbReference>
<dbReference type="Pfam" id="PF05577">
    <property type="entry name" value="Peptidase_S28"/>
    <property type="match status" value="1"/>
</dbReference>
<reference evidence="7 8" key="3">
    <citation type="journal article" date="2004" name="Nature">
        <title>Finishing the euchromatic sequence of the human genome.</title>
        <authorList>
            <consortium name="International Human Genome Sequencing Consortium"/>
        </authorList>
    </citation>
    <scope>NUCLEOTIDE SEQUENCE [LARGE SCALE GENOMIC DNA]</scope>
</reference>
<keyword evidence="9 10" id="KW-1267">Proteomics identification</keyword>
<keyword evidence="3 6" id="KW-0732">Signal</keyword>
<dbReference type="IntAct" id="R4GN05">
    <property type="interactions" value="1"/>
</dbReference>
<dbReference type="AlphaFoldDB" id="R4GN05"/>
<dbReference type="VEuPathDB" id="HostDB:ENSG00000176978"/>
<dbReference type="Ensembl" id="ENST00000473532.6">
    <property type="protein sequence ID" value="ENSP00000473430.2"/>
    <property type="gene ID" value="ENSG00000176978.16"/>
</dbReference>
<dbReference type="InterPro" id="IPR029058">
    <property type="entry name" value="AB_hydrolase_fold"/>
</dbReference>
<dbReference type="OrthoDB" id="1735038at2759"/>
<reference evidence="7" key="7">
    <citation type="submission" date="2025-09" db="UniProtKB">
        <authorList>
            <consortium name="Ensembl"/>
        </authorList>
    </citation>
    <scope>IDENTIFICATION</scope>
</reference>
<dbReference type="GO" id="GO:0070008">
    <property type="term" value="F:serine-type exopeptidase activity"/>
    <property type="evidence" value="ECO:0007669"/>
    <property type="project" value="InterPro"/>
</dbReference>
<comment type="similarity">
    <text evidence="1">Belongs to the peptidase S28 family.</text>
</comment>
<keyword evidence="8" id="KW-1185">Reference proteome</keyword>
<dbReference type="PANTHER" id="PTHR11010:SF107">
    <property type="entry name" value="DIPEPTIDYL PEPTIDASE 2"/>
    <property type="match status" value="1"/>
</dbReference>
<dbReference type="Bgee" id="ENSG00000176978">
    <property type="expression patterns" value="Expressed in adenohypophysis and 170 other cell types or tissues"/>
</dbReference>
<dbReference type="GO" id="GO:0006508">
    <property type="term" value="P:proteolysis"/>
    <property type="evidence" value="ECO:0007669"/>
    <property type="project" value="UniProtKB-KW"/>
</dbReference>
<evidence type="ECO:0000256" key="6">
    <source>
        <dbReference type="SAM" id="SignalP"/>
    </source>
</evidence>
<evidence type="ECO:0000313" key="8">
    <source>
        <dbReference type="Proteomes" id="UP000005640"/>
    </source>
</evidence>
<reference evidence="11" key="4">
    <citation type="journal article" date="2011" name="BMC Syst. Biol.">
        <title>Initial characterization of the human central proteome.</title>
        <authorList>
            <person name="Burkard T.R."/>
            <person name="Planyavsky M."/>
            <person name="Kaupe I."/>
            <person name="Breitwieser F.P."/>
            <person name="Burckstummer T."/>
            <person name="Bennett K.L."/>
            <person name="Superti-Furga G."/>
            <person name="Colinge J."/>
        </authorList>
    </citation>
    <scope>IDENTIFICATION BY MASS SPECTROMETRY [LARGE SCALE ANALYSIS]</scope>
</reference>
<accession>R4GN05</accession>
<proteinExistence type="evidence at protein level"/>
<keyword evidence="4" id="KW-0378">Hydrolase</keyword>
<evidence type="ECO:0000256" key="5">
    <source>
        <dbReference type="ARBA" id="ARBA00023180"/>
    </source>
</evidence>
<dbReference type="Ensembl" id="ENST00000473532.6">
    <property type="protein sequence ID" value="ENSP00000473430.2"/>
    <property type="gene ID" value="ENSG00000176978.17"/>
</dbReference>
<dbReference type="HGNC" id="HGNC:14892">
    <property type="gene designation" value="DPP7"/>
</dbReference>
<dbReference type="Gene3D" id="3.40.50.1820">
    <property type="entry name" value="alpha/beta hydrolase"/>
    <property type="match status" value="1"/>
</dbReference>
<dbReference type="ExpressionAtlas" id="R4GN05">
    <property type="expression patterns" value="baseline and differential"/>
</dbReference>
<dbReference type="SUPFAM" id="SSF53474">
    <property type="entry name" value="alpha/beta-Hydrolases"/>
    <property type="match status" value="1"/>
</dbReference>
<dbReference type="PANTHER" id="PTHR11010">
    <property type="entry name" value="PROTEASE S28 PRO-X CARBOXYPEPTIDASE-RELATED"/>
    <property type="match status" value="1"/>
</dbReference>
<feature type="chain" id="PRO_5040127491" evidence="6">
    <location>
        <begin position="22"/>
        <end position="205"/>
    </location>
</feature>
<dbReference type="EMBL" id="AL929554">
    <property type="status" value="NOT_ANNOTATED_CDS"/>
    <property type="molecule type" value="Genomic_DNA"/>
</dbReference>
<keyword evidence="2" id="KW-0645">Protease</keyword>
<sequence length="205" mass="22701">MGSAPWAPVLLLALGLRGLQAGARRAPDPGFQERFFQQRLDHFNFERFGNKTFPQRFLVSDRFWVRGEGPIFFYTGNEGDVWAFANNSAFVAELAAERGALLVFAEHRYYGKSLPFGAQSTQRGHTELLTVEQALADFAELLRALRRDLGAQDAPAIAFGGSLRHGPLGVRHLPAAVRREGPDPALHVRPECLHRAGHDGLPLPH</sequence>
<feature type="signal peptide" evidence="6">
    <location>
        <begin position="1"/>
        <end position="21"/>
    </location>
</feature>
<evidence type="ECO:0000313" key="7">
    <source>
        <dbReference type="Ensembl" id="ENSP00000473430.2"/>
    </source>
</evidence>
<evidence type="ECO:0007829" key="9">
    <source>
        <dbReference type="PeptideAtlas" id="R4GN05"/>
    </source>
</evidence>
<dbReference type="GeneTree" id="ENSGT00940000159838"/>
<evidence type="ECO:0007829" key="10">
    <source>
        <dbReference type="ProteomicsDB" id="R4GN05"/>
    </source>
</evidence>
<reference evidence="7 8" key="2">
    <citation type="journal article" date="2004" name="Nature">
        <title>DNA sequence and analysis of human chromosome 9.</title>
        <authorList>
            <person name="Humphray S.J."/>
            <person name="Oliver K."/>
            <person name="Hunt A.R."/>
            <person name="Plumb R.W."/>
            <person name="Loveland J.E."/>
            <person name="Howe K.L."/>
            <person name="Andrews T.D."/>
            <person name="Searle S."/>
            <person name="Hunt S.E."/>
            <person name="Scott C.E."/>
            <person name="Jones M.C."/>
            <person name="Ainscough R."/>
            <person name="Almeida J.P."/>
            <person name="Ambrose K.D."/>
            <person name="Ashwell R.I."/>
            <person name="Babbage A.K."/>
            <person name="Babbage S."/>
            <person name="Bagguley C.L."/>
            <person name="Bailey J."/>
            <person name="Banerjee R."/>
            <person name="Barker D.J."/>
            <person name="Barlow K.F."/>
            <person name="Bates K."/>
            <person name="Beasley H."/>
            <person name="Beasley O."/>
            <person name="Bird C.P."/>
            <person name="Bray-Allen S."/>
            <person name="Brown A.J."/>
            <person name="Brown J.Y."/>
            <person name="Burford D."/>
            <person name="Burrill W."/>
            <person name="Burton J."/>
            <person name="Carder C."/>
            <person name="Carter N.P."/>
            <person name="Chapman J.C."/>
            <person name="Chen Y."/>
            <person name="Clarke G."/>
            <person name="Clark S.Y."/>
            <person name="Clee C.M."/>
            <person name="Clegg S."/>
            <person name="Collier R.E."/>
            <person name="Corby N."/>
            <person name="Crosier M."/>
            <person name="Cummings A.T."/>
            <person name="Davies J."/>
            <person name="Dhami P."/>
            <person name="Dunn M."/>
            <person name="Dutta I."/>
            <person name="Dyer L.W."/>
            <person name="Earthrowl M.E."/>
            <person name="Faulkner L."/>
            <person name="Fleming C.J."/>
            <person name="Frankish A."/>
            <person name="Frankland J.A."/>
            <person name="French L."/>
            <person name="Fricker D.G."/>
            <person name="Garner P."/>
            <person name="Garnett J."/>
            <person name="Ghori J."/>
            <person name="Gilbert J.G."/>
            <person name="Glison C."/>
            <person name="Grafham D.V."/>
            <person name="Gribble S."/>
            <person name="Griffiths C."/>
            <person name="Griffiths-Jones S."/>
            <person name="Grocock R."/>
            <person name="Guy J."/>
            <person name="Hall R.E."/>
            <person name="Hammond S."/>
            <person name="Harley J.L."/>
            <person name="Harrison E.S."/>
            <person name="Hart E.A."/>
            <person name="Heath P.D."/>
            <person name="Henderson C.D."/>
            <person name="Hopkins B.L."/>
            <person name="Howard P.J."/>
            <person name="Howden P.J."/>
            <person name="Huckle E."/>
            <person name="Johnson C."/>
            <person name="Johnson D."/>
            <person name="Joy A.A."/>
            <person name="Kay M."/>
            <person name="Keenan S."/>
            <person name="Kershaw J.K."/>
            <person name="Kimberley A.M."/>
            <person name="King A."/>
            <person name="Knights A."/>
            <person name="Laird G.K."/>
            <person name="Langford C."/>
            <person name="Lawlor S."/>
            <person name="Leongamornlert D.A."/>
            <person name="Leversha M."/>
            <person name="Lloyd C."/>
            <person name="Lloyd D.M."/>
            <person name="Lovell J."/>
            <person name="Martin S."/>
            <person name="Mashreghi-Mohammadi M."/>
            <person name="Matthews L."/>
            <person name="McLaren S."/>
            <person name="McLay K.E."/>
            <person name="McMurray A."/>
            <person name="Milne S."/>
            <person name="Nickerson T."/>
            <person name="Nisbett J."/>
            <person name="Nordsiek G."/>
            <person name="Pearce A.V."/>
            <person name="Peck A.I."/>
            <person name="Porter K.M."/>
            <person name="Pandian R."/>
            <person name="Pelan S."/>
            <person name="Phillimore B."/>
            <person name="Povey S."/>
            <person name="Ramsey Y."/>
            <person name="Rand V."/>
            <person name="Scharfe M."/>
            <person name="Sehra H.K."/>
            <person name="Shownkeen R."/>
            <person name="Sims S.K."/>
            <person name="Skuce C.D."/>
            <person name="Smith M."/>
            <person name="Steward C.A."/>
            <person name="Swarbreck D."/>
            <person name="Sycamore N."/>
            <person name="Tester J."/>
            <person name="Thorpe A."/>
            <person name="Tracey A."/>
            <person name="Tromans A."/>
            <person name="Thomas D.W."/>
            <person name="Wall M."/>
            <person name="Wallis J.M."/>
            <person name="West A.P."/>
            <person name="Whitehead S.L."/>
            <person name="Willey D.L."/>
            <person name="Williams S.A."/>
            <person name="Wilming L."/>
            <person name="Wray P.W."/>
            <person name="Young L."/>
            <person name="Ashurst J.L."/>
            <person name="Coulson A."/>
            <person name="Blocker H."/>
            <person name="Durbin R."/>
            <person name="Sulston J.E."/>
            <person name="Hubbard T."/>
            <person name="Jackson M.J."/>
            <person name="Bentley D.R."/>
            <person name="Beck S."/>
            <person name="Rogers J."/>
            <person name="Dunham I."/>
        </authorList>
    </citation>
    <scope>NUCLEOTIDE SEQUENCE [LARGE SCALE GENOMIC DNA]</scope>
</reference>
<dbReference type="OpenTargets" id="ENSG00000176978"/>
<dbReference type="UCSC" id="uc064xjh.1">
    <property type="organism name" value="human"/>
</dbReference>
<dbReference type="HOGENOM" id="CLU_1708334_0_0_1"/>
<dbReference type="Proteomes" id="UP000005640">
    <property type="component" value="Chromosome 9"/>
</dbReference>
<reference evidence="7 8" key="1">
    <citation type="journal article" date="2001" name="Nature">
        <title>Initial sequencing and analysis of the human genome.</title>
        <authorList>
            <consortium name="International Human Genome Sequencing Consortium"/>
            <person name="Lander E.S."/>
            <person name="Linton L.M."/>
            <person name="Birren B."/>
            <person name="Nusbaum C."/>
            <person name="Zody M.C."/>
            <person name="Baldwin J."/>
            <person name="Devon K."/>
            <person name="Dewar K."/>
            <person name="Doyle M."/>
            <person name="FitzHugh W."/>
            <person name="Funke R."/>
            <person name="Gage D."/>
            <person name="Harris K."/>
            <person name="Heaford A."/>
            <person name="Howland J."/>
            <person name="Kann L."/>
            <person name="Lehoczky J."/>
            <person name="LeVine R."/>
            <person name="McEwan P."/>
            <person name="McKernan K."/>
            <person name="Meldrim J."/>
            <person name="Mesirov J.P."/>
            <person name="Miranda C."/>
            <person name="Morris W."/>
            <person name="Naylor J."/>
            <person name="Raymond C."/>
            <person name="Rosetti M."/>
            <person name="Santos R."/>
            <person name="Sheridan A."/>
            <person name="Sougnez C."/>
            <person name="Stange-Thomann N."/>
            <person name="Stojanovic N."/>
            <person name="Subramanian A."/>
            <person name="Wyman D."/>
            <person name="Rogers J."/>
            <person name="Sulston J."/>
            <person name="Ainscough R."/>
            <person name="Beck S."/>
            <person name="Bentley D."/>
            <person name="Burton J."/>
            <person name="Clee C."/>
            <person name="Carter N."/>
            <person name="Coulson A."/>
            <person name="Deadman R."/>
            <person name="Deloukas P."/>
            <person name="Dunham A."/>
            <person name="Dunham I."/>
            <person name="Durbin R."/>
            <person name="French L."/>
            <person name="Grafham D."/>
            <person name="Gregory S."/>
            <person name="Hubbard T."/>
            <person name="Humphray S."/>
            <person name="Hunt A."/>
            <person name="Jones M."/>
            <person name="Lloyd C."/>
            <person name="McMurray A."/>
            <person name="Matthews L."/>
            <person name="Mercer S."/>
            <person name="Milne S."/>
            <person name="Mullikin J.C."/>
            <person name="Mungall A."/>
            <person name="Plumb R."/>
            <person name="Ross M."/>
            <person name="Shownkeen R."/>
            <person name="Sims S."/>
            <person name="Waterston R.H."/>
            <person name="Wilson R.K."/>
            <person name="Hillier L.W."/>
            <person name="McPherson J.D."/>
            <person name="Marra M.A."/>
            <person name="Mardis E.R."/>
            <person name="Fulton L.A."/>
            <person name="Chinwalla A.T."/>
            <person name="Pepin K.H."/>
            <person name="Gish W.R."/>
            <person name="Chissoe S.L."/>
            <person name="Wendl M.C."/>
            <person name="Delehaunty K.D."/>
            <person name="Miner T.L."/>
            <person name="Delehaunty A."/>
            <person name="Kramer J.B."/>
            <person name="Cook L.L."/>
            <person name="Fulton R.S."/>
            <person name="Johnson D.L."/>
            <person name="Minx P.J."/>
            <person name="Clifton S.W."/>
            <person name="Hawkins T."/>
            <person name="Branscomb E."/>
            <person name="Predki P."/>
            <person name="Richardson P."/>
            <person name="Wenning S."/>
            <person name="Slezak T."/>
            <person name="Doggett N."/>
            <person name="Cheng J.F."/>
            <person name="Olsen A."/>
            <person name="Lucas S."/>
            <person name="Elkin C."/>
            <person name="Uberbacher E."/>
            <person name="Frazier M."/>
            <person name="Gibbs R.A."/>
            <person name="Muzny D.M."/>
            <person name="Scherer S.E."/>
            <person name="Bouck J.B."/>
            <person name="Sodergren E.J."/>
            <person name="Worley K.C."/>
            <person name="Rives C.M."/>
            <person name="Gorrell J.H."/>
            <person name="Metzker M.L."/>
            <person name="Naylor S.L."/>
            <person name="Kucherlapati R.S."/>
            <person name="Nelson D.L."/>
            <person name="Weinstock G.M."/>
            <person name="Sakaki Y."/>
            <person name="Fujiyama A."/>
            <person name="Hattori M."/>
            <person name="Yada T."/>
            <person name="Toyoda A."/>
            <person name="Itoh T."/>
            <person name="Kawagoe C."/>
            <person name="Watanabe H."/>
            <person name="Totoki Y."/>
            <person name="Taylor T."/>
            <person name="Weissenbach J."/>
            <person name="Heilig R."/>
            <person name="Saurin W."/>
            <person name="Artiguenave F."/>
            <person name="Brottier P."/>
            <person name="Bruls T."/>
            <person name="Pelletier E."/>
            <person name="Robert C."/>
            <person name="Wincker P."/>
            <person name="Smith D.R."/>
            <person name="Doucette-Stamm L."/>
            <person name="Rubenfield M."/>
            <person name="Weinstock K."/>
            <person name="Lee H.M."/>
            <person name="Dubois J."/>
            <person name="Rosenthal A."/>
            <person name="Platzer M."/>
            <person name="Nyakatura G."/>
            <person name="Taudien S."/>
            <person name="Rump A."/>
            <person name="Yang H."/>
            <person name="Yu J."/>
            <person name="Wang J."/>
            <person name="Huang G."/>
            <person name="Gu J."/>
            <person name="Hood L."/>
            <person name="Rowen L."/>
            <person name="Madan A."/>
            <person name="Qin S."/>
            <person name="Davis R.W."/>
            <person name="Federspiel N.A."/>
            <person name="Abola A.P."/>
            <person name="Proctor M.J."/>
            <person name="Myers R.M."/>
            <person name="Schmutz J."/>
            <person name="Dickson M."/>
            <person name="Grimwood J."/>
            <person name="Cox D.R."/>
            <person name="Olson M.V."/>
            <person name="Kaul R."/>
            <person name="Raymond C."/>
            <person name="Shimizu N."/>
            <person name="Kawasaki K."/>
            <person name="Minoshima S."/>
            <person name="Evans G.A."/>
            <person name="Athanasiou M."/>
            <person name="Schultz R."/>
            <person name="Roe B.A."/>
            <person name="Chen F."/>
            <person name="Pan H."/>
            <person name="Ramser J."/>
            <person name="Lehrach H."/>
            <person name="Reinhardt R."/>
            <person name="McCombie W.R."/>
            <person name="de la Bastide M."/>
            <person name="Dedhia N."/>
            <person name="Blocker H."/>
            <person name="Hornischer K."/>
            <person name="Nordsiek G."/>
            <person name="Agarwala R."/>
            <person name="Aravind L."/>
            <person name="Bailey J.A."/>
            <person name="Bateman A."/>
            <person name="Batzoglou S."/>
            <person name="Birney E."/>
            <person name="Bork P."/>
            <person name="Brown D.G."/>
            <person name="Burge C.B."/>
            <person name="Cerutti L."/>
            <person name="Chen H.C."/>
            <person name="Church D."/>
            <person name="Clamp M."/>
            <person name="Copley R.R."/>
            <person name="Doerks T."/>
            <person name="Eddy S.R."/>
            <person name="Eichler E.E."/>
            <person name="Furey T.S."/>
            <person name="Galagan J."/>
            <person name="Gilbert J.G."/>
            <person name="Harmon C."/>
            <person name="Hayashizaki Y."/>
            <person name="Haussler D."/>
            <person name="Hermjakob H."/>
            <person name="Hokamp K."/>
            <person name="Jang W."/>
            <person name="Johnson L.S."/>
            <person name="Jones T.A."/>
            <person name="Kasif S."/>
            <person name="Kaspryzk A."/>
            <person name="Kennedy S."/>
            <person name="Kent W.J."/>
            <person name="Kitts P."/>
            <person name="Koonin E.V."/>
            <person name="Korf I."/>
            <person name="Kulp D."/>
            <person name="Lancet D."/>
            <person name="Lowe T.M."/>
            <person name="McLysaght A."/>
            <person name="Mikkelsen T."/>
            <person name="Moran J.V."/>
            <person name="Mulder N."/>
            <person name="Pollara V.J."/>
            <person name="Ponting C.P."/>
            <person name="Schuler G."/>
            <person name="Schultz J."/>
            <person name="Slater G."/>
            <person name="Smit A.F."/>
            <person name="Stupka E."/>
            <person name="Szustakowski J."/>
            <person name="Thierry-Mieg D."/>
            <person name="Thierry-Mieg J."/>
            <person name="Wagner L."/>
            <person name="Wallis J."/>
            <person name="Wheeler R."/>
            <person name="Williams A."/>
            <person name="Wolf Y.I."/>
            <person name="Wolfe K.H."/>
            <person name="Yang S.P."/>
            <person name="Yeh R.F."/>
            <person name="Collins F."/>
            <person name="Guyer M.S."/>
            <person name="Peterson J."/>
            <person name="Felsenfeld A."/>
            <person name="Wetterstrand K.A."/>
            <person name="Patrinos A."/>
            <person name="Morgan M.J."/>
            <person name="de Jong P."/>
            <person name="Catanese J.J."/>
            <person name="Osoegawa K."/>
            <person name="Shizuya H."/>
            <person name="Choi S."/>
            <person name="Chen Y.J."/>
        </authorList>
    </citation>
    <scope>NUCLEOTIDE SEQUENCE [LARGE SCALE GENOMIC DNA]</scope>
</reference>
<dbReference type="ChiTaRS" id="DPP7">
    <property type="organism name" value="human"/>
</dbReference>
<dbReference type="InterPro" id="IPR008758">
    <property type="entry name" value="Peptidase_S28"/>
</dbReference>
<evidence type="ECO:0000256" key="3">
    <source>
        <dbReference type="ARBA" id="ARBA00022729"/>
    </source>
</evidence>
<dbReference type="MassIVE" id="R4GN05"/>
<name>R4GN05_HUMAN</name>
<reference evidence="7" key="6">
    <citation type="submission" date="2025-08" db="UniProtKB">
        <authorList>
            <consortium name="Ensembl"/>
        </authorList>
    </citation>
    <scope>IDENTIFICATION</scope>
</reference>
<evidence type="ECO:0007829" key="12">
    <source>
        <dbReference type="PubMed" id="25944712"/>
    </source>
</evidence>
<dbReference type="SMR" id="R4GN05"/>
<organism evidence="7 8">
    <name type="scientific">Homo sapiens</name>
    <name type="common">Human</name>
    <dbReference type="NCBI Taxonomy" id="9606"/>
    <lineage>
        <taxon>Eukaryota</taxon>
        <taxon>Metazoa</taxon>
        <taxon>Chordata</taxon>
        <taxon>Craniata</taxon>
        <taxon>Vertebrata</taxon>
        <taxon>Euteleostomi</taxon>
        <taxon>Mammalia</taxon>
        <taxon>Eutheria</taxon>
        <taxon>Euarchontoglires</taxon>
        <taxon>Primates</taxon>
        <taxon>Haplorrhini</taxon>
        <taxon>Catarrhini</taxon>
        <taxon>Hominidae</taxon>
        <taxon>Homo</taxon>
    </lineage>
</organism>
<keyword evidence="5" id="KW-0325">Glycoprotein</keyword>
<evidence type="ECO:0000256" key="1">
    <source>
        <dbReference type="ARBA" id="ARBA00011079"/>
    </source>
</evidence>
<protein>
    <submittedName>
        <fullName evidence="7">Dipeptidyl peptidase 7</fullName>
    </submittedName>
</protein>
<evidence type="ECO:0000256" key="2">
    <source>
        <dbReference type="ARBA" id="ARBA00022670"/>
    </source>
</evidence>
<evidence type="ECO:0007829" key="11">
    <source>
        <dbReference type="PubMed" id="21269460"/>
    </source>
</evidence>
<evidence type="ECO:0000256" key="4">
    <source>
        <dbReference type="ARBA" id="ARBA00022801"/>
    </source>
</evidence>
<gene>
    <name evidence="7" type="primary">DPP7</name>
</gene>